<evidence type="ECO:0000313" key="3">
    <source>
        <dbReference type="EMBL" id="POO00753.1"/>
    </source>
</evidence>
<sequence>MTPEMAMEQYISLLSEGVPGWMQDAFGEDDKQDFIDAWEFGKLDVLKTFVNYQPVVARDERTNNNWRLYAYCPSPPWELLPQQ</sequence>
<keyword evidence="4" id="KW-1185">Reference proteome</keyword>
<feature type="domain" description="ACB" evidence="2">
    <location>
        <begin position="1"/>
        <end position="23"/>
    </location>
</feature>
<evidence type="ECO:0000256" key="1">
    <source>
        <dbReference type="ARBA" id="ARBA00005567"/>
    </source>
</evidence>
<evidence type="ECO:0000259" key="2">
    <source>
        <dbReference type="PROSITE" id="PS51228"/>
    </source>
</evidence>
<name>A0A2P5FSI0_TREOI</name>
<accession>A0A2P5FSI0</accession>
<organism evidence="3 4">
    <name type="scientific">Trema orientale</name>
    <name type="common">Charcoal tree</name>
    <name type="synonym">Celtis orientalis</name>
    <dbReference type="NCBI Taxonomy" id="63057"/>
    <lineage>
        <taxon>Eukaryota</taxon>
        <taxon>Viridiplantae</taxon>
        <taxon>Streptophyta</taxon>
        <taxon>Embryophyta</taxon>
        <taxon>Tracheophyta</taxon>
        <taxon>Spermatophyta</taxon>
        <taxon>Magnoliopsida</taxon>
        <taxon>eudicotyledons</taxon>
        <taxon>Gunneridae</taxon>
        <taxon>Pentapetalae</taxon>
        <taxon>rosids</taxon>
        <taxon>fabids</taxon>
        <taxon>Rosales</taxon>
        <taxon>Cannabaceae</taxon>
        <taxon>Trema</taxon>
    </lineage>
</organism>
<comment type="caution">
    <text evidence="3">The sequence shown here is derived from an EMBL/GenBank/DDBJ whole genome shotgun (WGS) entry which is preliminary data.</text>
</comment>
<proteinExistence type="inferred from homology"/>
<dbReference type="InterPro" id="IPR000582">
    <property type="entry name" value="Acyl-CoA-binding_protein"/>
</dbReference>
<gene>
    <name evidence="3" type="ORF">TorRG33x02_033840</name>
</gene>
<dbReference type="Proteomes" id="UP000237000">
    <property type="component" value="Unassembled WGS sequence"/>
</dbReference>
<protein>
    <submittedName>
        <fullName evidence="3">Acyl-CoA-binding protein, ACBP</fullName>
    </submittedName>
</protein>
<dbReference type="PROSITE" id="PS51228">
    <property type="entry name" value="ACB_2"/>
    <property type="match status" value="1"/>
</dbReference>
<comment type="similarity">
    <text evidence="1">Belongs to the ACBP family.</text>
</comment>
<dbReference type="AlphaFoldDB" id="A0A2P5FSI0"/>
<dbReference type="GO" id="GO:0000062">
    <property type="term" value="F:fatty-acyl-CoA binding"/>
    <property type="evidence" value="ECO:0007669"/>
    <property type="project" value="InterPro"/>
</dbReference>
<dbReference type="InParanoid" id="A0A2P5FSI0"/>
<reference evidence="4" key="1">
    <citation type="submission" date="2016-06" db="EMBL/GenBank/DDBJ databases">
        <title>Parallel loss of symbiosis genes in relatives of nitrogen-fixing non-legume Parasponia.</title>
        <authorList>
            <person name="Van Velzen R."/>
            <person name="Holmer R."/>
            <person name="Bu F."/>
            <person name="Rutten L."/>
            <person name="Van Zeijl A."/>
            <person name="Liu W."/>
            <person name="Santuari L."/>
            <person name="Cao Q."/>
            <person name="Sharma T."/>
            <person name="Shen D."/>
            <person name="Roswanjaya Y."/>
            <person name="Wardhani T."/>
            <person name="Kalhor M.S."/>
            <person name="Jansen J."/>
            <person name="Van den Hoogen J."/>
            <person name="Gungor B."/>
            <person name="Hartog M."/>
            <person name="Hontelez J."/>
            <person name="Verver J."/>
            <person name="Yang W.-C."/>
            <person name="Schijlen E."/>
            <person name="Repin R."/>
            <person name="Schilthuizen M."/>
            <person name="Schranz E."/>
            <person name="Heidstra R."/>
            <person name="Miyata K."/>
            <person name="Fedorova E."/>
            <person name="Kohlen W."/>
            <person name="Bisseling T."/>
            <person name="Smit S."/>
            <person name="Geurts R."/>
        </authorList>
    </citation>
    <scope>NUCLEOTIDE SEQUENCE [LARGE SCALE GENOMIC DNA]</scope>
    <source>
        <strain evidence="4">cv. RG33-2</strain>
    </source>
</reference>
<dbReference type="EMBL" id="JXTC01000011">
    <property type="protein sequence ID" value="POO00753.1"/>
    <property type="molecule type" value="Genomic_DNA"/>
</dbReference>
<evidence type="ECO:0000313" key="4">
    <source>
        <dbReference type="Proteomes" id="UP000237000"/>
    </source>
</evidence>
<dbReference type="OrthoDB" id="1176381at2759"/>